<feature type="region of interest" description="Disordered" evidence="1">
    <location>
        <begin position="194"/>
        <end position="223"/>
    </location>
</feature>
<accession>A0ABP5AHU7</accession>
<evidence type="ECO:0000256" key="2">
    <source>
        <dbReference type="SAM" id="Phobius"/>
    </source>
</evidence>
<dbReference type="InterPro" id="IPR011047">
    <property type="entry name" value="Quinoprotein_ADH-like_sf"/>
</dbReference>
<reference evidence="5" key="1">
    <citation type="journal article" date="2019" name="Int. J. Syst. Evol. Microbiol.">
        <title>The Global Catalogue of Microorganisms (GCM) 10K type strain sequencing project: providing services to taxonomists for standard genome sequencing and annotation.</title>
        <authorList>
            <consortium name="The Broad Institute Genomics Platform"/>
            <consortium name="The Broad Institute Genome Sequencing Center for Infectious Disease"/>
            <person name="Wu L."/>
            <person name="Ma J."/>
        </authorList>
    </citation>
    <scope>NUCLEOTIDE SEQUENCE [LARGE SCALE GENOMIC DNA]</scope>
    <source>
        <strain evidence="5">JCM 13581</strain>
    </source>
</reference>
<dbReference type="EMBL" id="BAAAMJ010000026">
    <property type="protein sequence ID" value="GAA1914523.1"/>
    <property type="molecule type" value="Genomic_DNA"/>
</dbReference>
<dbReference type="RefSeq" id="WP_344261547.1">
    <property type="nucleotide sequence ID" value="NZ_BAAAMJ010000026.1"/>
</dbReference>
<proteinExistence type="predicted"/>
<evidence type="ECO:0000256" key="1">
    <source>
        <dbReference type="SAM" id="MobiDB-lite"/>
    </source>
</evidence>
<evidence type="ECO:0000259" key="3">
    <source>
        <dbReference type="Pfam" id="PF13360"/>
    </source>
</evidence>
<dbReference type="Pfam" id="PF13360">
    <property type="entry name" value="PQQ_2"/>
    <property type="match status" value="2"/>
</dbReference>
<dbReference type="Gene3D" id="2.130.10.10">
    <property type="entry name" value="YVTN repeat-like/Quinoprotein amine dehydrogenase"/>
    <property type="match status" value="1"/>
</dbReference>
<dbReference type="PANTHER" id="PTHR34512:SF30">
    <property type="entry name" value="OUTER MEMBRANE PROTEIN ASSEMBLY FACTOR BAMB"/>
    <property type="match status" value="1"/>
</dbReference>
<comment type="caution">
    <text evidence="4">The sequence shown here is derived from an EMBL/GenBank/DDBJ whole genome shotgun (WGS) entry which is preliminary data.</text>
</comment>
<dbReference type="SUPFAM" id="SSF50998">
    <property type="entry name" value="Quinoprotein alcohol dehydrogenase-like"/>
    <property type="match status" value="1"/>
</dbReference>
<dbReference type="InterPro" id="IPR002372">
    <property type="entry name" value="PQQ_rpt_dom"/>
</dbReference>
<dbReference type="InterPro" id="IPR015943">
    <property type="entry name" value="WD40/YVTN_repeat-like_dom_sf"/>
</dbReference>
<dbReference type="PANTHER" id="PTHR34512">
    <property type="entry name" value="CELL SURFACE PROTEIN"/>
    <property type="match status" value="1"/>
</dbReference>
<dbReference type="SMART" id="SM00564">
    <property type="entry name" value="PQQ"/>
    <property type="match status" value="3"/>
</dbReference>
<feature type="transmembrane region" description="Helical" evidence="2">
    <location>
        <begin position="168"/>
        <end position="190"/>
    </location>
</feature>
<feature type="compositionally biased region" description="Pro residues" evidence="1">
    <location>
        <begin position="1"/>
        <end position="13"/>
    </location>
</feature>
<organism evidence="4 5">
    <name type="scientific">Streptomyces sodiiphilus</name>
    <dbReference type="NCBI Taxonomy" id="226217"/>
    <lineage>
        <taxon>Bacteria</taxon>
        <taxon>Bacillati</taxon>
        <taxon>Actinomycetota</taxon>
        <taxon>Actinomycetes</taxon>
        <taxon>Kitasatosporales</taxon>
        <taxon>Streptomycetaceae</taxon>
        <taxon>Streptomyces</taxon>
    </lineage>
</organism>
<dbReference type="InterPro" id="IPR018391">
    <property type="entry name" value="PQQ_b-propeller_rpt"/>
</dbReference>
<keyword evidence="2" id="KW-1133">Transmembrane helix</keyword>
<evidence type="ECO:0000313" key="5">
    <source>
        <dbReference type="Proteomes" id="UP001501303"/>
    </source>
</evidence>
<keyword evidence="2" id="KW-0812">Transmembrane</keyword>
<sequence>MSQPPPPSSPEPQEPGKPEEPAAPQPDEQRAGAPDDVAPPQEGPRLTKGEPGQQPSGADDGAPPQPPAPGGGGGFGPPVTPPPLPQAPPAQPAYGPPQPGQPPQPGYGFPQQPPAQPGYGYPQQPPGQGFGAPGPYGAPTAPHPQYGWTPPPGADAAGKPSAGSRGPVIVLVIAAVLALLLAGGGAVWFLTGKDSGPTAGSPTDDGGGGDDTDEGGEGGEDVAGLPDQAIEAEVAWQVASPEATEEDILVYAKGFWLTDDAMVRMMKDEVVAYGLADGEELWSTPVETQEGRCNATRTASEGRIALLQGRDCEHLTVLDITTGEEVWTLPVSSGTTTPGRYDDPVILGDTVVIGWAAGIHGFSISEEKQIWAPQQGETCKEVGFAVFDEVLLSELFCGYAGEKGVSIRATEEDGTELWEWEVPQEWDGEVVEFRSVLSLDPFVVQLRLGEGYGESEEHLFVADAEQNRIVHQLPFDDDRHVLPCEAVSMSDCPGAVVLDDMLYLASRMSGDNAVVAFDLTTGQAVWEADPINGGQIVPFGTLDGKVLAYQLAGYEVAGMVVAIDPETEQAEPVMALEHTARETERTILNNTYTFDARLLWHNNTFFMIDEAFYPHDGEDDPALLVYR</sequence>
<gene>
    <name evidence="4" type="ORF">GCM10009716_25000</name>
</gene>
<name>A0ABP5AHU7_9ACTN</name>
<feature type="domain" description="Pyrrolo-quinoline quinone repeat" evidence="3">
    <location>
        <begin position="407"/>
        <end position="567"/>
    </location>
</feature>
<feature type="compositionally biased region" description="Pro residues" evidence="1">
    <location>
        <begin position="78"/>
        <end position="116"/>
    </location>
</feature>
<feature type="region of interest" description="Disordered" evidence="1">
    <location>
        <begin position="1"/>
        <end position="163"/>
    </location>
</feature>
<evidence type="ECO:0000313" key="4">
    <source>
        <dbReference type="EMBL" id="GAA1914523.1"/>
    </source>
</evidence>
<feature type="compositionally biased region" description="Acidic residues" evidence="1">
    <location>
        <begin position="207"/>
        <end position="220"/>
    </location>
</feature>
<keyword evidence="2" id="KW-0472">Membrane</keyword>
<feature type="domain" description="Pyrrolo-quinoline quinone repeat" evidence="3">
    <location>
        <begin position="260"/>
        <end position="372"/>
    </location>
</feature>
<protein>
    <submittedName>
        <fullName evidence="4">PQQ-binding-like beta-propeller repeat protein</fullName>
    </submittedName>
</protein>
<dbReference type="Proteomes" id="UP001501303">
    <property type="component" value="Unassembled WGS sequence"/>
</dbReference>
<keyword evidence="5" id="KW-1185">Reference proteome</keyword>